<evidence type="ECO:0000256" key="1">
    <source>
        <dbReference type="SAM" id="Phobius"/>
    </source>
</evidence>
<keyword evidence="4" id="KW-1185">Reference proteome</keyword>
<reference evidence="4" key="1">
    <citation type="submission" date="2016-10" db="EMBL/GenBank/DDBJ databases">
        <authorList>
            <person name="Varghese N."/>
            <person name="Submissions S."/>
        </authorList>
    </citation>
    <scope>NUCLEOTIDE SEQUENCE [LARGE SCALE GENOMIC DNA]</scope>
    <source>
        <strain evidence="4">DSM 17933</strain>
    </source>
</reference>
<dbReference type="Proteomes" id="UP000199643">
    <property type="component" value="Unassembled WGS sequence"/>
</dbReference>
<dbReference type="STRING" id="405671.SAMN05421827_101394"/>
<evidence type="ECO:0000313" key="3">
    <source>
        <dbReference type="EMBL" id="SDF74523.1"/>
    </source>
</evidence>
<dbReference type="Pfam" id="PF18942">
    <property type="entry name" value="DUF5689"/>
    <property type="match status" value="1"/>
</dbReference>
<gene>
    <name evidence="3" type="ORF">SAMN05421827_101394</name>
</gene>
<keyword evidence="1" id="KW-1133">Transmembrane helix</keyword>
<evidence type="ECO:0000313" key="4">
    <source>
        <dbReference type="Proteomes" id="UP000199643"/>
    </source>
</evidence>
<dbReference type="EMBL" id="FNCH01000001">
    <property type="protein sequence ID" value="SDF74523.1"/>
    <property type="molecule type" value="Genomic_DNA"/>
</dbReference>
<feature type="transmembrane region" description="Helical" evidence="1">
    <location>
        <begin position="7"/>
        <end position="23"/>
    </location>
</feature>
<accession>A0A1G7NKH8</accession>
<keyword evidence="1" id="KW-0472">Membrane</keyword>
<proteinExistence type="predicted"/>
<evidence type="ECO:0000259" key="2">
    <source>
        <dbReference type="Pfam" id="PF18942"/>
    </source>
</evidence>
<dbReference type="PROSITE" id="PS51257">
    <property type="entry name" value="PROKAR_LIPOPROTEIN"/>
    <property type="match status" value="1"/>
</dbReference>
<dbReference type="InterPro" id="IPR043744">
    <property type="entry name" value="DUF5689"/>
</dbReference>
<protein>
    <recommendedName>
        <fullName evidence="2">DUF5689 domain-containing protein</fullName>
    </recommendedName>
</protein>
<dbReference type="AlphaFoldDB" id="A0A1G7NKH8"/>
<sequence>MIEMKKIIFYSVTFLSLALMWSACKKSNYPGGVIGDYVPLYDLRNLYKGSDVTLTKENMFGSSSITGVVISDHSGKNLPEGLLIIQDKRRLGLIRGISLSIGADAAKYVPGDSVGIKVEGAVLKRVDGILQVTGVQANAVTKIASNVPIPPNRVGSSFILAKPNDYESTLVAIVKAGFEPGAGPNDTYAGDKTINDGFDNFTLHTEATATFANSGGLNFNGNYYGIIFNSVAANGALKPHQRMRTIKDAIALSATPDIASAIITGYMADAEGADGNYEYMQFMATRDIDFSITPFCVVVTNNAGASSPTGVFPTKGWATGADALKTPAGLVSRTYKFDLTSGKAAKGTFFYVGGSSKMINGSKSKSIASANWIKAKNYTVATPATAPAGNGDGFGLYTSGLFANSGNASGFAIFEGTKVDVNTAPIDVIFIGSGGSLYNAPSVGYKIANTDFYDKINPITLAPQPYYRSGVNTLCFNYQLPADQGFWNKLGGVYNPSLGKWVKARSQSDIDLSTSSTIEDIEGTSLIKIINGVTGEYIRTDTIPPTRLK</sequence>
<keyword evidence="1" id="KW-0812">Transmembrane</keyword>
<organism evidence="3 4">
    <name type="scientific">Pedobacter terrae</name>
    <dbReference type="NCBI Taxonomy" id="405671"/>
    <lineage>
        <taxon>Bacteria</taxon>
        <taxon>Pseudomonadati</taxon>
        <taxon>Bacteroidota</taxon>
        <taxon>Sphingobacteriia</taxon>
        <taxon>Sphingobacteriales</taxon>
        <taxon>Sphingobacteriaceae</taxon>
        <taxon>Pedobacter</taxon>
    </lineage>
</organism>
<name>A0A1G7NKH8_9SPHI</name>
<feature type="domain" description="DUF5689" evidence="2">
    <location>
        <begin position="42"/>
        <end position="227"/>
    </location>
</feature>